<keyword evidence="3 7" id="KW-0375">Hydrogen ion transport</keyword>
<evidence type="ECO:0000256" key="6">
    <source>
        <dbReference type="ARBA" id="ARBA00023310"/>
    </source>
</evidence>
<dbReference type="Proteomes" id="UP000236199">
    <property type="component" value="Unassembled WGS sequence"/>
</dbReference>
<dbReference type="PRINTS" id="PR00125">
    <property type="entry name" value="ATPASEDELTA"/>
</dbReference>
<dbReference type="NCBIfam" id="TIGR01145">
    <property type="entry name" value="ATP_synt_delta"/>
    <property type="match status" value="1"/>
</dbReference>
<keyword evidence="7" id="KW-0139">CF(1)</keyword>
<dbReference type="InterPro" id="IPR000711">
    <property type="entry name" value="ATPase_OSCP/dsu"/>
</dbReference>
<accession>A0A2K1PB26</accession>
<evidence type="ECO:0000313" key="8">
    <source>
        <dbReference type="EMBL" id="PNR99989.1"/>
    </source>
</evidence>
<dbReference type="PANTHER" id="PTHR11910">
    <property type="entry name" value="ATP SYNTHASE DELTA CHAIN"/>
    <property type="match status" value="1"/>
</dbReference>
<gene>
    <name evidence="7" type="primary">atpH</name>
    <name evidence="8" type="ORF">X928_05485</name>
</gene>
<keyword evidence="5 7" id="KW-0472">Membrane</keyword>
<dbReference type="EMBL" id="AZRM01000026">
    <property type="protein sequence ID" value="PNR99989.1"/>
    <property type="molecule type" value="Genomic_DNA"/>
</dbReference>
<dbReference type="InterPro" id="IPR026015">
    <property type="entry name" value="ATP_synth_OSCP/delta_N_sf"/>
</dbReference>
<dbReference type="Gene3D" id="1.10.520.20">
    <property type="entry name" value="N-terminal domain of the delta subunit of the F1F0-ATP synthase"/>
    <property type="match status" value="1"/>
</dbReference>
<reference evidence="8 9" key="1">
    <citation type="submission" date="2013-12" db="EMBL/GenBank/DDBJ databases">
        <title>Comparative genomics of Petrotoga isolates.</title>
        <authorList>
            <person name="Nesbo C.L."/>
            <person name="Charchuk R."/>
            <person name="Chow K."/>
        </authorList>
    </citation>
    <scope>NUCLEOTIDE SEQUENCE [LARGE SCALE GENOMIC DNA]</scope>
    <source>
        <strain evidence="8 9">DSM 10691</strain>
    </source>
</reference>
<evidence type="ECO:0000256" key="4">
    <source>
        <dbReference type="ARBA" id="ARBA00023065"/>
    </source>
</evidence>
<comment type="caution">
    <text evidence="8">The sequence shown here is derived from an EMBL/GenBank/DDBJ whole genome shotgun (WGS) entry which is preliminary data.</text>
</comment>
<evidence type="ECO:0000256" key="7">
    <source>
        <dbReference type="HAMAP-Rule" id="MF_01416"/>
    </source>
</evidence>
<comment type="function">
    <text evidence="7">This protein is part of the stalk that links CF(0) to CF(1). It either transmits conformational changes from CF(0) to CF(1) or is implicated in proton conduction.</text>
</comment>
<dbReference type="GO" id="GO:0045259">
    <property type="term" value="C:proton-transporting ATP synthase complex"/>
    <property type="evidence" value="ECO:0007669"/>
    <property type="project" value="UniProtKB-KW"/>
</dbReference>
<evidence type="ECO:0000256" key="5">
    <source>
        <dbReference type="ARBA" id="ARBA00023136"/>
    </source>
</evidence>
<proteinExistence type="inferred from homology"/>
<dbReference type="HAMAP" id="MF_01416">
    <property type="entry name" value="ATP_synth_delta_bact"/>
    <property type="match status" value="1"/>
</dbReference>
<dbReference type="RefSeq" id="WP_103078819.1">
    <property type="nucleotide sequence ID" value="NZ_AZRM01000026.1"/>
</dbReference>
<keyword evidence="7" id="KW-1003">Cell membrane</keyword>
<organism evidence="8 9">
    <name type="scientific">Petrotoga miotherma DSM 10691</name>
    <dbReference type="NCBI Taxonomy" id="1434326"/>
    <lineage>
        <taxon>Bacteria</taxon>
        <taxon>Thermotogati</taxon>
        <taxon>Thermotogota</taxon>
        <taxon>Thermotogae</taxon>
        <taxon>Petrotogales</taxon>
        <taxon>Petrotogaceae</taxon>
        <taxon>Petrotoga</taxon>
    </lineage>
</organism>
<sequence length="190" mass="21725">MKASYFLASKYAQAILGTLEEKGEISRLDEYVEAFQRLKKALESSETLRDMAYSPLIPPKYIVTKLKDVSEFDDTIFVQFLEVLVDKGRQNLIPFMSHILYQESLEREKVVEVRLVLPNKVTNTIINQIKQAIHNKTGRKIKLITQFNEDLIGGLQLYIGDKFFDYSVKGFLEDIQSAYALSGGGEIFES</sequence>
<dbReference type="OrthoDB" id="49080at2"/>
<dbReference type="GO" id="GO:0046933">
    <property type="term" value="F:proton-transporting ATP synthase activity, rotational mechanism"/>
    <property type="evidence" value="ECO:0007669"/>
    <property type="project" value="UniProtKB-UniRule"/>
</dbReference>
<evidence type="ECO:0000313" key="9">
    <source>
        <dbReference type="Proteomes" id="UP000236199"/>
    </source>
</evidence>
<dbReference type="SUPFAM" id="SSF47928">
    <property type="entry name" value="N-terminal domain of the delta subunit of the F1F0-ATP synthase"/>
    <property type="match status" value="1"/>
</dbReference>
<keyword evidence="4 7" id="KW-0406">Ion transport</keyword>
<keyword evidence="9" id="KW-1185">Reference proteome</keyword>
<comment type="similarity">
    <text evidence="7">Belongs to the ATPase delta chain family.</text>
</comment>
<keyword evidence="2 7" id="KW-0813">Transport</keyword>
<name>A0A2K1PB26_9BACT</name>
<dbReference type="Pfam" id="PF00213">
    <property type="entry name" value="OSCP"/>
    <property type="match status" value="1"/>
</dbReference>
<evidence type="ECO:0000256" key="1">
    <source>
        <dbReference type="ARBA" id="ARBA00004370"/>
    </source>
</evidence>
<comment type="function">
    <text evidence="7">F(1)F(0) ATP synthase produces ATP from ADP in the presence of a proton or sodium gradient. F-type ATPases consist of two structural domains, F(1) containing the extramembraneous catalytic core and F(0) containing the membrane proton channel, linked together by a central stalk and a peripheral stalk. During catalysis, ATP synthesis in the catalytic domain of F(1) is coupled via a rotary mechanism of the central stalk subunits to proton translocation.</text>
</comment>
<comment type="subcellular location">
    <subcellularLocation>
        <location evidence="7">Cell membrane</location>
        <topology evidence="7">Peripheral membrane protein</topology>
    </subcellularLocation>
    <subcellularLocation>
        <location evidence="1">Membrane</location>
    </subcellularLocation>
</comment>
<dbReference type="GO" id="GO:0005886">
    <property type="term" value="C:plasma membrane"/>
    <property type="evidence" value="ECO:0007669"/>
    <property type="project" value="UniProtKB-SubCell"/>
</dbReference>
<dbReference type="AlphaFoldDB" id="A0A2K1PB26"/>
<evidence type="ECO:0000256" key="2">
    <source>
        <dbReference type="ARBA" id="ARBA00022448"/>
    </source>
</evidence>
<keyword evidence="6 7" id="KW-0066">ATP synthesis</keyword>
<evidence type="ECO:0000256" key="3">
    <source>
        <dbReference type="ARBA" id="ARBA00022781"/>
    </source>
</evidence>
<protein>
    <recommendedName>
        <fullName evidence="7">ATP synthase subunit delta</fullName>
    </recommendedName>
    <alternativeName>
        <fullName evidence="7">ATP synthase F(1) sector subunit delta</fullName>
    </alternativeName>
    <alternativeName>
        <fullName evidence="7">F-type ATPase subunit delta</fullName>
        <shortName evidence="7">F-ATPase subunit delta</shortName>
    </alternativeName>
</protein>